<proteinExistence type="predicted"/>
<dbReference type="AlphaFoldDB" id="A0A645G5P4"/>
<dbReference type="EMBL" id="VSSQ01069187">
    <property type="protein sequence ID" value="MPN21250.1"/>
    <property type="molecule type" value="Genomic_DNA"/>
</dbReference>
<name>A0A645G5P4_9ZZZZ</name>
<gene>
    <name evidence="1" type="ORF">SDC9_168629</name>
</gene>
<comment type="caution">
    <text evidence="1">The sequence shown here is derived from an EMBL/GenBank/DDBJ whole genome shotgun (WGS) entry which is preliminary data.</text>
</comment>
<evidence type="ECO:0000313" key="1">
    <source>
        <dbReference type="EMBL" id="MPN21250.1"/>
    </source>
</evidence>
<reference evidence="1" key="1">
    <citation type="submission" date="2019-08" db="EMBL/GenBank/DDBJ databases">
        <authorList>
            <person name="Kucharzyk K."/>
            <person name="Murdoch R.W."/>
            <person name="Higgins S."/>
            <person name="Loffler F."/>
        </authorList>
    </citation>
    <scope>NUCLEOTIDE SEQUENCE</scope>
</reference>
<organism evidence="1">
    <name type="scientific">bioreactor metagenome</name>
    <dbReference type="NCBI Taxonomy" id="1076179"/>
    <lineage>
        <taxon>unclassified sequences</taxon>
        <taxon>metagenomes</taxon>
        <taxon>ecological metagenomes</taxon>
    </lineage>
</organism>
<accession>A0A645G5P4</accession>
<protein>
    <submittedName>
        <fullName evidence="1">Uncharacterized protein</fullName>
    </submittedName>
</protein>
<sequence>MRILFKTANYQRFLRCNDHGAALAFKRAQILQRAIIDEITAVEQLDECGVVAVHHSVERAELLRLLAIGTVTG</sequence>